<dbReference type="AlphaFoldDB" id="A0A3S0ZXZ5"/>
<evidence type="ECO:0000313" key="2">
    <source>
        <dbReference type="Proteomes" id="UP000268857"/>
    </source>
</evidence>
<sequence>MALHLEIDGRFVHFANTPHRLPEYHSTHSAGWSTYQKLRGEGWVLVPAPKKEEAPTNPYLQGL</sequence>
<dbReference type="EMBL" id="RSCJ01000027">
    <property type="protein sequence ID" value="RUR74893.1"/>
    <property type="molecule type" value="Genomic_DNA"/>
</dbReference>
<evidence type="ECO:0000313" key="1">
    <source>
        <dbReference type="EMBL" id="RUR74893.1"/>
    </source>
</evidence>
<protein>
    <submittedName>
        <fullName evidence="1">Uncharacterized protein</fullName>
    </submittedName>
</protein>
<dbReference type="RefSeq" id="WP_016879481.1">
    <property type="nucleotide sequence ID" value="NZ_AJLN01000060.1"/>
</dbReference>
<proteinExistence type="predicted"/>
<reference evidence="1 2" key="1">
    <citation type="journal article" date="2019" name="Genome Biol. Evol.">
        <title>Day and night: Metabolic profiles and evolutionary relationships of six axenic non-marine cyanobacteria.</title>
        <authorList>
            <person name="Will S.E."/>
            <person name="Henke P."/>
            <person name="Boedeker C."/>
            <person name="Huang S."/>
            <person name="Brinkmann H."/>
            <person name="Rohde M."/>
            <person name="Jarek M."/>
            <person name="Friedl T."/>
            <person name="Seufert S."/>
            <person name="Schumacher M."/>
            <person name="Overmann J."/>
            <person name="Neumann-Schaal M."/>
            <person name="Petersen J."/>
        </authorList>
    </citation>
    <scope>NUCLEOTIDE SEQUENCE [LARGE SCALE GENOMIC DNA]</scope>
    <source>
        <strain evidence="1 2">PCC 6912</strain>
    </source>
</reference>
<dbReference type="STRING" id="211165.GCA_000317285_01831"/>
<comment type="caution">
    <text evidence="1">The sequence shown here is derived from an EMBL/GenBank/DDBJ whole genome shotgun (WGS) entry which is preliminary data.</text>
</comment>
<name>A0A3S0ZXZ5_CHLFR</name>
<keyword evidence="2" id="KW-1185">Reference proteome</keyword>
<accession>A0A3S0ZXZ5</accession>
<organism evidence="1 2">
    <name type="scientific">Chlorogloeopsis fritschii PCC 6912</name>
    <dbReference type="NCBI Taxonomy" id="211165"/>
    <lineage>
        <taxon>Bacteria</taxon>
        <taxon>Bacillati</taxon>
        <taxon>Cyanobacteriota</taxon>
        <taxon>Cyanophyceae</taxon>
        <taxon>Nostocales</taxon>
        <taxon>Chlorogloeopsidaceae</taxon>
        <taxon>Chlorogloeopsis</taxon>
    </lineage>
</organism>
<gene>
    <name evidence="1" type="ORF">PCC6912_50710</name>
</gene>
<dbReference type="Proteomes" id="UP000268857">
    <property type="component" value="Unassembled WGS sequence"/>
</dbReference>